<dbReference type="SUPFAM" id="SSF55073">
    <property type="entry name" value="Nucleotide cyclase"/>
    <property type="match status" value="1"/>
</dbReference>
<proteinExistence type="predicted"/>
<dbReference type="AlphaFoldDB" id="A0A4Q5N2J7"/>
<feature type="transmembrane region" description="Helical" evidence="1">
    <location>
        <begin position="104"/>
        <end position="128"/>
    </location>
</feature>
<dbReference type="PANTHER" id="PTHR45138:SF9">
    <property type="entry name" value="DIGUANYLATE CYCLASE DGCM-RELATED"/>
    <property type="match status" value="1"/>
</dbReference>
<dbReference type="GO" id="GO:0005886">
    <property type="term" value="C:plasma membrane"/>
    <property type="evidence" value="ECO:0007669"/>
    <property type="project" value="TreeGrafter"/>
</dbReference>
<dbReference type="InterPro" id="IPR043128">
    <property type="entry name" value="Rev_trsase/Diguanyl_cyclase"/>
</dbReference>
<keyword evidence="1" id="KW-0812">Transmembrane</keyword>
<name>A0A4Q5N2J7_9MICO</name>
<feature type="transmembrane region" description="Helical" evidence="1">
    <location>
        <begin position="135"/>
        <end position="154"/>
    </location>
</feature>
<evidence type="ECO:0000313" key="3">
    <source>
        <dbReference type="EMBL" id="RYV52286.1"/>
    </source>
</evidence>
<dbReference type="InterPro" id="IPR050469">
    <property type="entry name" value="Diguanylate_Cyclase"/>
</dbReference>
<keyword evidence="1" id="KW-0472">Membrane</keyword>
<evidence type="ECO:0000313" key="4">
    <source>
        <dbReference type="Proteomes" id="UP000293764"/>
    </source>
</evidence>
<dbReference type="NCBIfam" id="TIGR00254">
    <property type="entry name" value="GGDEF"/>
    <property type="match status" value="1"/>
</dbReference>
<dbReference type="PROSITE" id="PS50887">
    <property type="entry name" value="GGDEF"/>
    <property type="match status" value="1"/>
</dbReference>
<feature type="transmembrane region" description="Helical" evidence="1">
    <location>
        <begin position="51"/>
        <end position="68"/>
    </location>
</feature>
<dbReference type="Gene3D" id="3.30.70.270">
    <property type="match status" value="1"/>
</dbReference>
<gene>
    <name evidence="3" type="ORF">EUA98_03485</name>
</gene>
<keyword evidence="1" id="KW-1133">Transmembrane helix</keyword>
<feature type="domain" description="GGDEF" evidence="2">
    <location>
        <begin position="240"/>
        <end position="370"/>
    </location>
</feature>
<dbReference type="OrthoDB" id="23692at2"/>
<dbReference type="PANTHER" id="PTHR45138">
    <property type="entry name" value="REGULATORY COMPONENTS OF SENSORY TRANSDUCTION SYSTEM"/>
    <property type="match status" value="1"/>
</dbReference>
<dbReference type="CDD" id="cd01949">
    <property type="entry name" value="GGDEF"/>
    <property type="match status" value="1"/>
</dbReference>
<dbReference type="Pfam" id="PF00990">
    <property type="entry name" value="GGDEF"/>
    <property type="match status" value="1"/>
</dbReference>
<evidence type="ECO:0000259" key="2">
    <source>
        <dbReference type="PROSITE" id="PS50887"/>
    </source>
</evidence>
<dbReference type="SMART" id="SM00267">
    <property type="entry name" value="GGDEF"/>
    <property type="match status" value="1"/>
</dbReference>
<reference evidence="3 4" key="1">
    <citation type="submission" date="2019-01" db="EMBL/GenBank/DDBJ databases">
        <title>Novel species of Cellulomonas.</title>
        <authorList>
            <person name="Liu Q."/>
            <person name="Xin Y.-H."/>
        </authorList>
    </citation>
    <scope>NUCLEOTIDE SEQUENCE [LARGE SCALE GENOMIC DNA]</scope>
    <source>
        <strain evidence="3 4">HLT2-17</strain>
    </source>
</reference>
<sequence>MQRRTGWPASQPGVDLAGLARRVVALGIAVGAPIIAGTWYREGPQDPWVHWGYPPLGAVLLVFAWILLRRQEWAIRAALAILVLLEALWVVIALGRIAQAPDAATAWALLLPTPLLGVVVCLIVGFLFQSTRTALVHGTVYAALITAVIATALGQRPGGAFYVWQSLRYGVYLGVFLVLLLVLSRAKEHVTSAVADAARADATASRMRDMAYLDELTGIANRRRLLEELGHQAGLVSPSHPVCVVYFDLDHFKQVNDTFGHDLGDQVLRVVAEVAARTVRDGDVLARLGGEEFVLVTPATDHHQAVQLAERLRQALPQELTVAVGVRVTASFGVTELQHDESATSVLRRVDELMYRAKADGRDRVQSAGPAGPW</sequence>
<dbReference type="FunFam" id="3.30.70.270:FF:000001">
    <property type="entry name" value="Diguanylate cyclase domain protein"/>
    <property type="match status" value="1"/>
</dbReference>
<dbReference type="EMBL" id="SDWW01000006">
    <property type="protein sequence ID" value="RYV52286.1"/>
    <property type="molecule type" value="Genomic_DNA"/>
</dbReference>
<protein>
    <submittedName>
        <fullName evidence="3">GGDEF domain-containing protein</fullName>
    </submittedName>
</protein>
<dbReference type="GO" id="GO:0052621">
    <property type="term" value="F:diguanylate cyclase activity"/>
    <property type="evidence" value="ECO:0007669"/>
    <property type="project" value="TreeGrafter"/>
</dbReference>
<organism evidence="3 4">
    <name type="scientific">Pengzhenrongella frigida</name>
    <dbReference type="NCBI Taxonomy" id="1259133"/>
    <lineage>
        <taxon>Bacteria</taxon>
        <taxon>Bacillati</taxon>
        <taxon>Actinomycetota</taxon>
        <taxon>Actinomycetes</taxon>
        <taxon>Micrococcales</taxon>
        <taxon>Pengzhenrongella</taxon>
    </lineage>
</organism>
<dbReference type="InterPro" id="IPR029787">
    <property type="entry name" value="Nucleotide_cyclase"/>
</dbReference>
<keyword evidence="4" id="KW-1185">Reference proteome</keyword>
<comment type="caution">
    <text evidence="3">The sequence shown here is derived from an EMBL/GenBank/DDBJ whole genome shotgun (WGS) entry which is preliminary data.</text>
</comment>
<dbReference type="GO" id="GO:0043709">
    <property type="term" value="P:cell adhesion involved in single-species biofilm formation"/>
    <property type="evidence" value="ECO:0007669"/>
    <property type="project" value="TreeGrafter"/>
</dbReference>
<dbReference type="Proteomes" id="UP000293764">
    <property type="component" value="Unassembled WGS sequence"/>
</dbReference>
<accession>A0A4Q5N2J7</accession>
<feature type="transmembrane region" description="Helical" evidence="1">
    <location>
        <begin position="75"/>
        <end position="98"/>
    </location>
</feature>
<evidence type="ECO:0000256" key="1">
    <source>
        <dbReference type="SAM" id="Phobius"/>
    </source>
</evidence>
<dbReference type="GO" id="GO:1902201">
    <property type="term" value="P:negative regulation of bacterial-type flagellum-dependent cell motility"/>
    <property type="evidence" value="ECO:0007669"/>
    <property type="project" value="TreeGrafter"/>
</dbReference>
<dbReference type="RefSeq" id="WP_130101284.1">
    <property type="nucleotide sequence ID" value="NZ_SDWW01000006.1"/>
</dbReference>
<feature type="transmembrane region" description="Helical" evidence="1">
    <location>
        <begin position="20"/>
        <end position="39"/>
    </location>
</feature>
<dbReference type="InterPro" id="IPR000160">
    <property type="entry name" value="GGDEF_dom"/>
</dbReference>
<feature type="transmembrane region" description="Helical" evidence="1">
    <location>
        <begin position="166"/>
        <end position="183"/>
    </location>
</feature>